<accession>A0A841BWZ4</accession>
<comment type="caution">
    <text evidence="8">The sequence shown here is derived from an EMBL/GenBank/DDBJ whole genome shotgun (WGS) entry which is preliminary data.</text>
</comment>
<dbReference type="Proteomes" id="UP000587527">
    <property type="component" value="Unassembled WGS sequence"/>
</dbReference>
<keyword evidence="4 7" id="KW-0812">Transmembrane</keyword>
<protein>
    <submittedName>
        <fullName evidence="8">MFS family permease</fullName>
    </submittedName>
</protein>
<dbReference type="EMBL" id="JACHMN010000003">
    <property type="protein sequence ID" value="MBB5872018.1"/>
    <property type="molecule type" value="Genomic_DNA"/>
</dbReference>
<dbReference type="Gene3D" id="1.20.1250.20">
    <property type="entry name" value="MFS general substrate transporter like domains"/>
    <property type="match status" value="1"/>
</dbReference>
<evidence type="ECO:0000313" key="9">
    <source>
        <dbReference type="Proteomes" id="UP000587527"/>
    </source>
</evidence>
<feature type="transmembrane region" description="Helical" evidence="7">
    <location>
        <begin position="43"/>
        <end position="64"/>
    </location>
</feature>
<dbReference type="RefSeq" id="WP_184841313.1">
    <property type="nucleotide sequence ID" value="NZ_JACHMN010000003.1"/>
</dbReference>
<evidence type="ECO:0000313" key="8">
    <source>
        <dbReference type="EMBL" id="MBB5872018.1"/>
    </source>
</evidence>
<feature type="transmembrane region" description="Helical" evidence="7">
    <location>
        <begin position="309"/>
        <end position="332"/>
    </location>
</feature>
<evidence type="ECO:0000256" key="2">
    <source>
        <dbReference type="ARBA" id="ARBA00022448"/>
    </source>
</evidence>
<name>A0A841BWZ4_9ACTN</name>
<dbReference type="PANTHER" id="PTHR43266:SF2">
    <property type="entry name" value="MAJOR FACILITATOR SUPERFAMILY (MFS) PROFILE DOMAIN-CONTAINING PROTEIN"/>
    <property type="match status" value="1"/>
</dbReference>
<reference evidence="8 9" key="1">
    <citation type="submission" date="2020-08" db="EMBL/GenBank/DDBJ databases">
        <title>Sequencing the genomes of 1000 actinobacteria strains.</title>
        <authorList>
            <person name="Klenk H.-P."/>
        </authorList>
    </citation>
    <scope>NUCLEOTIDE SEQUENCE [LARGE SCALE GENOMIC DNA]</scope>
    <source>
        <strain evidence="8 9">DSM 45362</strain>
    </source>
</reference>
<dbReference type="InterPro" id="IPR011701">
    <property type="entry name" value="MFS"/>
</dbReference>
<feature type="transmembrane region" description="Helical" evidence="7">
    <location>
        <begin position="373"/>
        <end position="393"/>
    </location>
</feature>
<evidence type="ECO:0000256" key="6">
    <source>
        <dbReference type="ARBA" id="ARBA00023136"/>
    </source>
</evidence>
<feature type="transmembrane region" description="Helical" evidence="7">
    <location>
        <begin position="344"/>
        <end position="367"/>
    </location>
</feature>
<feature type="transmembrane region" description="Helical" evidence="7">
    <location>
        <begin position="14"/>
        <end position="37"/>
    </location>
</feature>
<dbReference type="CDD" id="cd06173">
    <property type="entry name" value="MFS_MefA_like"/>
    <property type="match status" value="1"/>
</dbReference>
<dbReference type="InterPro" id="IPR036259">
    <property type="entry name" value="MFS_trans_sf"/>
</dbReference>
<proteinExistence type="predicted"/>
<dbReference type="PANTHER" id="PTHR43266">
    <property type="entry name" value="MACROLIDE-EFFLUX PROTEIN"/>
    <property type="match status" value="1"/>
</dbReference>
<dbReference type="AlphaFoldDB" id="A0A841BWZ4"/>
<feature type="transmembrane region" description="Helical" evidence="7">
    <location>
        <begin position="221"/>
        <end position="248"/>
    </location>
</feature>
<dbReference type="GO" id="GO:0022857">
    <property type="term" value="F:transmembrane transporter activity"/>
    <property type="evidence" value="ECO:0007669"/>
    <property type="project" value="InterPro"/>
</dbReference>
<feature type="transmembrane region" description="Helical" evidence="7">
    <location>
        <begin position="254"/>
        <end position="275"/>
    </location>
</feature>
<evidence type="ECO:0000256" key="4">
    <source>
        <dbReference type="ARBA" id="ARBA00022692"/>
    </source>
</evidence>
<sequence length="407" mass="42462">MLAVLTRNGDFRRLFFAQLITFGADWFLMVPLLVLLAKLTGGGLWGGLVLAIDTGVLALLMPYAGAIADRVDRKKIMIFGNLAAVVAVSSLFLVRGSAAGPIAVVAVGAIAVAKAFFTPAASSALPNLVKPEELSGAMAVAGSAWGTMTVVGSSLGGVLTSIFSPYACFAVIAVSLLGSAALTWGIRQPTQAFSGAPVTGRGSAWSAVREGLAYVKARPRLLSLVTVKSAVGVGNGLLVVFPLFVLSFGYDAEAVALLFLARGLGALVGPFLMRVVLKRPEWLLSGLSISMASYGLAYLGVAVAHWFPLALVLVFVAHVAGGGNWMMSAYAIQRIVPDELRGRVGATDFMVAMIAVTSSQLVVSLLVDSIDPRAIIAGCALTTLTYAVGWRLVTRRVERNTPLPQPS</sequence>
<dbReference type="Pfam" id="PF07690">
    <property type="entry name" value="MFS_1"/>
    <property type="match status" value="1"/>
</dbReference>
<comment type="subcellular location">
    <subcellularLocation>
        <location evidence="1">Cell membrane</location>
        <topology evidence="1">Multi-pass membrane protein</topology>
    </subcellularLocation>
</comment>
<feature type="transmembrane region" description="Helical" evidence="7">
    <location>
        <begin position="76"/>
        <end position="94"/>
    </location>
</feature>
<keyword evidence="5 7" id="KW-1133">Transmembrane helix</keyword>
<dbReference type="SUPFAM" id="SSF103473">
    <property type="entry name" value="MFS general substrate transporter"/>
    <property type="match status" value="1"/>
</dbReference>
<evidence type="ECO:0000256" key="3">
    <source>
        <dbReference type="ARBA" id="ARBA00022475"/>
    </source>
</evidence>
<feature type="transmembrane region" description="Helical" evidence="7">
    <location>
        <begin position="282"/>
        <end position="303"/>
    </location>
</feature>
<evidence type="ECO:0000256" key="1">
    <source>
        <dbReference type="ARBA" id="ARBA00004651"/>
    </source>
</evidence>
<feature type="transmembrane region" description="Helical" evidence="7">
    <location>
        <begin position="100"/>
        <end position="122"/>
    </location>
</feature>
<gene>
    <name evidence="8" type="ORF">F4553_005452</name>
</gene>
<feature type="transmembrane region" description="Helical" evidence="7">
    <location>
        <begin position="162"/>
        <end position="184"/>
    </location>
</feature>
<evidence type="ECO:0000256" key="5">
    <source>
        <dbReference type="ARBA" id="ARBA00022989"/>
    </source>
</evidence>
<evidence type="ECO:0000256" key="7">
    <source>
        <dbReference type="SAM" id="Phobius"/>
    </source>
</evidence>
<dbReference type="GO" id="GO:0005886">
    <property type="term" value="C:plasma membrane"/>
    <property type="evidence" value="ECO:0007669"/>
    <property type="project" value="UniProtKB-SubCell"/>
</dbReference>
<keyword evidence="2" id="KW-0813">Transport</keyword>
<keyword evidence="9" id="KW-1185">Reference proteome</keyword>
<keyword evidence="6 7" id="KW-0472">Membrane</keyword>
<keyword evidence="3" id="KW-1003">Cell membrane</keyword>
<organism evidence="8 9">
    <name type="scientific">Allocatelliglobosispora scoriae</name>
    <dbReference type="NCBI Taxonomy" id="643052"/>
    <lineage>
        <taxon>Bacteria</taxon>
        <taxon>Bacillati</taxon>
        <taxon>Actinomycetota</taxon>
        <taxon>Actinomycetes</taxon>
        <taxon>Micromonosporales</taxon>
        <taxon>Micromonosporaceae</taxon>
        <taxon>Allocatelliglobosispora</taxon>
    </lineage>
</organism>